<comment type="caution">
    <text evidence="2">The sequence shown here is derived from an EMBL/GenBank/DDBJ whole genome shotgun (WGS) entry which is preliminary data.</text>
</comment>
<gene>
    <name evidence="2" type="ORF">N7493_001281</name>
</gene>
<protein>
    <submittedName>
        <fullName evidence="2">SAM and PH domain protein (Boi1)</fullName>
    </submittedName>
</protein>
<dbReference type="EMBL" id="JAQJAN010000002">
    <property type="protein sequence ID" value="KAJ5738126.1"/>
    <property type="molecule type" value="Genomic_DNA"/>
</dbReference>
<dbReference type="Proteomes" id="UP001215712">
    <property type="component" value="Unassembled WGS sequence"/>
</dbReference>
<sequence length="82" mass="9672">MTKLEDPEDGKPKLISAKEDDIAIDRKTQEPKEAEGIDIKLANSPQRSEEDIHQRRADPFIQTGWMKKRKTVKLVRHEWKEY</sequence>
<organism evidence="2 3">
    <name type="scientific">Penicillium malachiteum</name>
    <dbReference type="NCBI Taxonomy" id="1324776"/>
    <lineage>
        <taxon>Eukaryota</taxon>
        <taxon>Fungi</taxon>
        <taxon>Dikarya</taxon>
        <taxon>Ascomycota</taxon>
        <taxon>Pezizomycotina</taxon>
        <taxon>Eurotiomycetes</taxon>
        <taxon>Eurotiomycetidae</taxon>
        <taxon>Eurotiales</taxon>
        <taxon>Aspergillaceae</taxon>
        <taxon>Penicillium</taxon>
    </lineage>
</organism>
<name>A0AAD6HTY3_9EURO</name>
<keyword evidence="3" id="KW-1185">Reference proteome</keyword>
<feature type="region of interest" description="Disordered" evidence="1">
    <location>
        <begin position="1"/>
        <end position="35"/>
    </location>
</feature>
<evidence type="ECO:0000256" key="1">
    <source>
        <dbReference type="SAM" id="MobiDB-lite"/>
    </source>
</evidence>
<feature type="compositionally biased region" description="Basic and acidic residues" evidence="1">
    <location>
        <begin position="9"/>
        <end position="35"/>
    </location>
</feature>
<proteinExistence type="predicted"/>
<dbReference type="AlphaFoldDB" id="A0AAD6HTY3"/>
<accession>A0AAD6HTY3</accession>
<reference evidence="2" key="2">
    <citation type="submission" date="2023-01" db="EMBL/GenBank/DDBJ databases">
        <authorList>
            <person name="Petersen C."/>
        </authorList>
    </citation>
    <scope>NUCLEOTIDE SEQUENCE</scope>
    <source>
        <strain evidence="2">IBT 17514</strain>
    </source>
</reference>
<reference evidence="2" key="1">
    <citation type="journal article" date="2023" name="IMA Fungus">
        <title>Comparative genomic study of the Penicillium genus elucidates a diverse pangenome and 15 lateral gene transfer events.</title>
        <authorList>
            <person name="Petersen C."/>
            <person name="Sorensen T."/>
            <person name="Nielsen M.R."/>
            <person name="Sondergaard T.E."/>
            <person name="Sorensen J.L."/>
            <person name="Fitzpatrick D.A."/>
            <person name="Frisvad J.C."/>
            <person name="Nielsen K.L."/>
        </authorList>
    </citation>
    <scope>NUCLEOTIDE SEQUENCE</scope>
    <source>
        <strain evidence="2">IBT 17514</strain>
    </source>
</reference>
<evidence type="ECO:0000313" key="2">
    <source>
        <dbReference type="EMBL" id="KAJ5738126.1"/>
    </source>
</evidence>
<evidence type="ECO:0000313" key="3">
    <source>
        <dbReference type="Proteomes" id="UP001215712"/>
    </source>
</evidence>